<evidence type="ECO:0000313" key="6">
    <source>
        <dbReference type="Proteomes" id="UP001465668"/>
    </source>
</evidence>
<feature type="signal peptide" evidence="4">
    <location>
        <begin position="1"/>
        <end position="26"/>
    </location>
</feature>
<dbReference type="PANTHER" id="PTHR24180">
    <property type="entry name" value="CYCLIN-DEPENDENT KINASE INHIBITOR 2C-RELATED"/>
    <property type="match status" value="1"/>
</dbReference>
<evidence type="ECO:0000256" key="4">
    <source>
        <dbReference type="SAM" id="SignalP"/>
    </source>
</evidence>
<sequence length="928" mass="102400">MRIIPGSSHLAFLLLLFLGQVYHVIAGSDLAHGAERALEYLNYLAEEEYDPGSGKTRSYTISPGCVGSRKNGRCTLAEFLLYNWKGNSKTKPTGYSTWPSIASDPTTETISDLVNKINSARFDVKTKKGVYFKPSTNIEPSKILPGTPQLDYFDILGEMGSRLNTLSTSWGDALTDYQKRIVELGKNAATAVHELRYEDNEKYRLNHLASKMPFKVETSPYTIKNFGRTFNRLDIAKTALNGGSGALRTLATEDKNWRTTDASAKSHFKAILGARLQVPSARMPHYRLPLLTDYILALRAFPRPRAPLSNFAASRSALSRRPWTTGRSPMIRCQAARHLSSNHHLGMSHRAPPPSAAPINRGSKVSMPRLHQAVIAGNSVAELEQLVRSGDGDVNQPDSEGRLALHALCAAGYYEAELPVYLMEQSRWLIPRTADVDARDRDGASALHLASMMSEYLVKDLLAAGADPAGTTPEGLAPLHLAARARQSNVIGMLLSAVAGRSDKVDARDQNGRTPLHYACRSGRCETVSLLLAAGADPTAQDANDRTPLDACTEFEEEQALWSDYGKPDLFESQDLIKTTIPDDWCANAVGGFKLDDPLRPWVAPGRVLRRYLKQTYGDPVPAKRFGIRSAQDTAGLHDVLPLLLGSLLKRGENAPDLKLRIEEGIRLCESKSMTYTVKSFRHLLSHGAFSSSSTALPDDNSAMELIQRCQDDLREAYGSLSDQHRDYLSLTVVEYLLRQREMQLLDRIFRHDDRLPPLGEEDVGNIARLLARHGFASLLETLINSRYGSKIADDISGPSTSVDPILVVACHRELPNMDVIRLLVEQAGVDVNAQSRTGEQAFSDIDRPGEIYEDDAVQAGMNTALHELAKGFYWWQVDQGIRYLILSGADLGQRNEDGQTPLELAENMPEETFTKEAARALETSSTT</sequence>
<dbReference type="SMART" id="SM00248">
    <property type="entry name" value="ANK"/>
    <property type="match status" value="6"/>
</dbReference>
<evidence type="ECO:0000256" key="3">
    <source>
        <dbReference type="PROSITE-ProRule" id="PRU00023"/>
    </source>
</evidence>
<evidence type="ECO:0000256" key="2">
    <source>
        <dbReference type="ARBA" id="ARBA00023043"/>
    </source>
</evidence>
<dbReference type="PROSITE" id="PS50297">
    <property type="entry name" value="ANK_REP_REGION"/>
    <property type="match status" value="1"/>
</dbReference>
<dbReference type="PROSITE" id="PS50088">
    <property type="entry name" value="ANK_REPEAT"/>
    <property type="match status" value="1"/>
</dbReference>
<organism evidence="5 6">
    <name type="scientific">Seiridium cardinale</name>
    <dbReference type="NCBI Taxonomy" id="138064"/>
    <lineage>
        <taxon>Eukaryota</taxon>
        <taxon>Fungi</taxon>
        <taxon>Dikarya</taxon>
        <taxon>Ascomycota</taxon>
        <taxon>Pezizomycotina</taxon>
        <taxon>Sordariomycetes</taxon>
        <taxon>Xylariomycetidae</taxon>
        <taxon>Amphisphaeriales</taxon>
        <taxon>Sporocadaceae</taxon>
        <taxon>Seiridium</taxon>
    </lineage>
</organism>
<keyword evidence="6" id="KW-1185">Reference proteome</keyword>
<keyword evidence="4" id="KW-0732">Signal</keyword>
<evidence type="ECO:0000313" key="5">
    <source>
        <dbReference type="EMBL" id="KAK9772544.1"/>
    </source>
</evidence>
<feature type="chain" id="PRO_5045554528" description="Ankyrin repeat protein" evidence="4">
    <location>
        <begin position="27"/>
        <end position="928"/>
    </location>
</feature>
<reference evidence="5 6" key="1">
    <citation type="submission" date="2024-02" db="EMBL/GenBank/DDBJ databases">
        <title>First draft genome assembly of two strains of Seiridium cardinale.</title>
        <authorList>
            <person name="Emiliani G."/>
            <person name="Scali E."/>
        </authorList>
    </citation>
    <scope>NUCLEOTIDE SEQUENCE [LARGE SCALE GENOMIC DNA]</scope>
    <source>
        <strain evidence="5 6">BM-138-000479</strain>
    </source>
</reference>
<dbReference type="EMBL" id="JARVKM010000060">
    <property type="protein sequence ID" value="KAK9772544.1"/>
    <property type="molecule type" value="Genomic_DNA"/>
</dbReference>
<evidence type="ECO:0008006" key="7">
    <source>
        <dbReference type="Google" id="ProtNLM"/>
    </source>
</evidence>
<dbReference type="Proteomes" id="UP001465668">
    <property type="component" value="Unassembled WGS sequence"/>
</dbReference>
<accession>A0ABR2XFH3</accession>
<dbReference type="Pfam" id="PF12796">
    <property type="entry name" value="Ank_2"/>
    <property type="match status" value="1"/>
</dbReference>
<name>A0ABR2XFH3_9PEZI</name>
<keyword evidence="2 3" id="KW-0040">ANK repeat</keyword>
<dbReference type="Gene3D" id="1.25.40.20">
    <property type="entry name" value="Ankyrin repeat-containing domain"/>
    <property type="match status" value="3"/>
</dbReference>
<comment type="caution">
    <text evidence="5">The sequence shown here is derived from an EMBL/GenBank/DDBJ whole genome shotgun (WGS) entry which is preliminary data.</text>
</comment>
<gene>
    <name evidence="5" type="ORF">SCAR479_10761</name>
</gene>
<dbReference type="SUPFAM" id="SSF48403">
    <property type="entry name" value="Ankyrin repeat"/>
    <property type="match status" value="2"/>
</dbReference>
<protein>
    <recommendedName>
        <fullName evidence="7">Ankyrin repeat protein</fullName>
    </recommendedName>
</protein>
<keyword evidence="1" id="KW-0677">Repeat</keyword>
<dbReference type="InterPro" id="IPR051637">
    <property type="entry name" value="Ank_repeat_dom-contain_49"/>
</dbReference>
<evidence type="ECO:0000256" key="1">
    <source>
        <dbReference type="ARBA" id="ARBA00022737"/>
    </source>
</evidence>
<dbReference type="InterPro" id="IPR002110">
    <property type="entry name" value="Ankyrin_rpt"/>
</dbReference>
<proteinExistence type="predicted"/>
<dbReference type="PANTHER" id="PTHR24180:SF45">
    <property type="entry name" value="POLY [ADP-RIBOSE] POLYMERASE TANKYRASE"/>
    <property type="match status" value="1"/>
</dbReference>
<feature type="repeat" description="ANK" evidence="3">
    <location>
        <begin position="511"/>
        <end position="543"/>
    </location>
</feature>
<dbReference type="InterPro" id="IPR036770">
    <property type="entry name" value="Ankyrin_rpt-contain_sf"/>
</dbReference>